<dbReference type="EMBL" id="CP030139">
    <property type="protein sequence ID" value="AZB71436.1"/>
    <property type="molecule type" value="Genomic_DNA"/>
</dbReference>
<sequence length="232" mass="26073">MAIRPVFIPSSLEDTFVKEIPIEFTWYSGLSKVQAQKSIVSLHTEAAKKNIWPILEISSKSVSHLGISLSAFNLMLEVALPSQEIKLSVECAYQGSKVFASGGPYTDLYYVSSRDAKVDERLRSSGHFVKYSFFGEDFPCQPVTAFYDWLYLQALSQNTSLSEQLFEFQGFSDIAFNPAKSLNCQARAAALFVALTRCKHLEQVLADKNYYLALVSGREVKIKDQQLLLDLQ</sequence>
<dbReference type="InterPro" id="IPR053913">
    <property type="entry name" value="NADAR-DarT1"/>
</dbReference>
<evidence type="ECO:0000313" key="2">
    <source>
        <dbReference type="Proteomes" id="UP000267249"/>
    </source>
</evidence>
<evidence type="ECO:0000313" key="1">
    <source>
        <dbReference type="EMBL" id="AZB71436.1"/>
    </source>
</evidence>
<dbReference type="Pfam" id="PF22397">
    <property type="entry name" value="NADAR-DarT1"/>
    <property type="match status" value="1"/>
</dbReference>
<dbReference type="RefSeq" id="WP_208674729.1">
    <property type="nucleotide sequence ID" value="NZ_CP030139.2"/>
</dbReference>
<name>A0AAN1QL49_SYNEL</name>
<proteinExistence type="predicted"/>
<dbReference type="AlphaFoldDB" id="A0AAN1QL49"/>
<accession>A0AAN1QL49</accession>
<gene>
    <name evidence="1" type="ORF">DOP62_00685</name>
</gene>
<dbReference type="Proteomes" id="UP000267249">
    <property type="component" value="Chromosome"/>
</dbReference>
<reference evidence="1 2" key="1">
    <citation type="journal article" date="2018" name="Sci. Rep.">
        <title>Genome Features and Biochemical Characteristics of a Robust, Fast Growing and Naturally Transformable Cyanobacterium Synechococcus elongatus PCC 11801 Isolated from India.</title>
        <authorList>
            <person name="Jaiswal D."/>
            <person name="Sengupta A."/>
            <person name="Sohoni S."/>
            <person name="Sengupta S."/>
            <person name="Phadnavis A.G."/>
            <person name="Pakrasi H.B."/>
            <person name="Wangikar P.P."/>
        </authorList>
    </citation>
    <scope>NUCLEOTIDE SEQUENCE [LARGE SCALE GENOMIC DNA]</scope>
    <source>
        <strain evidence="1 2">PCC 11801</strain>
    </source>
</reference>
<organism evidence="1 2">
    <name type="scientific">Synechococcus elongatus PCC 11801</name>
    <dbReference type="NCBI Taxonomy" id="2219813"/>
    <lineage>
        <taxon>Bacteria</taxon>
        <taxon>Bacillati</taxon>
        <taxon>Cyanobacteriota</taxon>
        <taxon>Cyanophyceae</taxon>
        <taxon>Synechococcales</taxon>
        <taxon>Synechococcaceae</taxon>
        <taxon>Synechococcus</taxon>
    </lineage>
</organism>
<protein>
    <submittedName>
        <fullName evidence="1">Uncharacterized protein</fullName>
    </submittedName>
</protein>